<reference evidence="2" key="1">
    <citation type="submission" date="2018-05" db="EMBL/GenBank/DDBJ databases">
        <authorList>
            <person name="Lanie J.A."/>
            <person name="Ng W.-L."/>
            <person name="Kazmierczak K.M."/>
            <person name="Andrzejewski T.M."/>
            <person name="Davidsen T.M."/>
            <person name="Wayne K.J."/>
            <person name="Tettelin H."/>
            <person name="Glass J.I."/>
            <person name="Rusch D."/>
            <person name="Podicherti R."/>
            <person name="Tsui H.-C.T."/>
            <person name="Winkler M.E."/>
        </authorList>
    </citation>
    <scope>NUCLEOTIDE SEQUENCE</scope>
</reference>
<proteinExistence type="predicted"/>
<evidence type="ECO:0000256" key="1">
    <source>
        <dbReference type="SAM" id="MobiDB-lite"/>
    </source>
</evidence>
<feature type="region of interest" description="Disordered" evidence="1">
    <location>
        <begin position="1"/>
        <end position="95"/>
    </location>
</feature>
<protein>
    <submittedName>
        <fullName evidence="2">Uncharacterized protein</fullName>
    </submittedName>
</protein>
<name>A0A383D9L4_9ZZZZ</name>
<organism evidence="2">
    <name type="scientific">marine metagenome</name>
    <dbReference type="NCBI Taxonomy" id="408172"/>
    <lineage>
        <taxon>unclassified sequences</taxon>
        <taxon>metagenomes</taxon>
        <taxon>ecological metagenomes</taxon>
    </lineage>
</organism>
<gene>
    <name evidence="2" type="ORF">METZ01_LOCUS493877</name>
</gene>
<accession>A0A383D9L4</accession>
<dbReference type="EMBL" id="UINC01215375">
    <property type="protein sequence ID" value="SVE41023.1"/>
    <property type="molecule type" value="Genomic_DNA"/>
</dbReference>
<sequence length="237" mass="27922">SRARRKRRPSGPHRRRLRRLARVSDSYGRHGSPARTHRRRVARRHQPEGIVRAQRRGHPPRRGPPGPAHRPRRRRRAPGVDRISRGRSAAVRRHSPRAEDWIFPGPARQPAPVGPHSRRSLCPQLLLLLRRVLRSRHARRRHLDPRRRYRSARPLPGAAQRSCQWRRARQIGRGRRLRLPRFDGRGQRPALRRRRCRPAIAGAQEPRREERHGRLHQTQPQRPAPRGGWWLPADILL</sequence>
<feature type="region of interest" description="Disordered" evidence="1">
    <location>
        <begin position="180"/>
        <end position="227"/>
    </location>
</feature>
<feature type="non-terminal residue" evidence="2">
    <location>
        <position position="1"/>
    </location>
</feature>
<feature type="compositionally biased region" description="Basic residues" evidence="1">
    <location>
        <begin position="1"/>
        <end position="21"/>
    </location>
</feature>
<feature type="non-terminal residue" evidence="2">
    <location>
        <position position="237"/>
    </location>
</feature>
<dbReference type="AlphaFoldDB" id="A0A383D9L4"/>
<feature type="compositionally biased region" description="Basic residues" evidence="1">
    <location>
        <begin position="35"/>
        <end position="44"/>
    </location>
</feature>
<evidence type="ECO:0000313" key="2">
    <source>
        <dbReference type="EMBL" id="SVE41023.1"/>
    </source>
</evidence>